<dbReference type="OrthoDB" id="9808843at2"/>
<feature type="modified residue" description="4-aspartylphosphate" evidence="12">
    <location>
        <position position="94"/>
    </location>
</feature>
<comment type="function">
    <text evidence="10">In addition, the PdtaR/PdtaS two-component system controls copper and nitric oxide (NO) resistance downstream of the intramembrane protease Rip1. This coupled Rip1/PdtaS/PdtaR circuit controls NO resistance and acute lung infection in mice by relieving PdtaR/PdtaS-mediated repression of isonitrile chalkophore biosynthesis. Two signals are required to fully inactivate the PdtaR/PdtaS system and mediate NO resistance: a cytoplasmic inhibitory signal through the PdtaS kinase mediated by direct sensing of NO and the production of PPE1-5', an NO-induced small RNA, to sequester PdtaR.</text>
</comment>
<keyword evidence="2" id="KW-0963">Cytoplasm</keyword>
<feature type="domain" description="ANTAR" evidence="15">
    <location>
        <begin position="164"/>
        <end position="225"/>
    </location>
</feature>
<evidence type="ECO:0000259" key="15">
    <source>
        <dbReference type="PROSITE" id="PS50921"/>
    </source>
</evidence>
<comment type="caution">
    <text evidence="16">The sequence shown here is derived from an EMBL/GenBank/DDBJ whole genome shotgun (WGS) entry which is preliminary data.</text>
</comment>
<dbReference type="PROSITE" id="PS50921">
    <property type="entry name" value="ANTAR"/>
    <property type="match status" value="1"/>
</dbReference>
<organism evidence="16 17">
    <name type="scientific">Streptomyces oceani</name>
    <dbReference type="NCBI Taxonomy" id="1075402"/>
    <lineage>
        <taxon>Bacteria</taxon>
        <taxon>Bacillati</taxon>
        <taxon>Actinomycetota</taxon>
        <taxon>Actinomycetes</taxon>
        <taxon>Kitasatosporales</taxon>
        <taxon>Streptomycetaceae</taxon>
        <taxon>Streptomyces</taxon>
    </lineage>
</organism>
<protein>
    <recommendedName>
        <fullName evidence="11">Transcriptional regulatory protein PdtaR</fullName>
    </recommendedName>
</protein>
<accession>A0A1E7JZ08</accession>
<dbReference type="Pfam" id="PF03861">
    <property type="entry name" value="ANTAR"/>
    <property type="match status" value="1"/>
</dbReference>
<dbReference type="GO" id="GO:0031564">
    <property type="term" value="P:transcription antitermination"/>
    <property type="evidence" value="ECO:0007669"/>
    <property type="project" value="UniProtKB-KW"/>
</dbReference>
<dbReference type="Gene3D" id="3.40.50.2300">
    <property type="match status" value="1"/>
</dbReference>
<evidence type="ECO:0000256" key="2">
    <source>
        <dbReference type="ARBA" id="ARBA00022490"/>
    </source>
</evidence>
<feature type="domain" description="Response regulatory" evidence="14">
    <location>
        <begin position="44"/>
        <end position="158"/>
    </location>
</feature>
<dbReference type="GO" id="GO:0003723">
    <property type="term" value="F:RNA binding"/>
    <property type="evidence" value="ECO:0007669"/>
    <property type="project" value="InterPro"/>
</dbReference>
<keyword evidence="3 12" id="KW-0597">Phosphoprotein</keyword>
<proteinExistence type="predicted"/>
<evidence type="ECO:0000256" key="10">
    <source>
        <dbReference type="ARBA" id="ARBA00059282"/>
    </source>
</evidence>
<dbReference type="InterPro" id="IPR011006">
    <property type="entry name" value="CheY-like_superfamily"/>
</dbReference>
<comment type="subcellular location">
    <subcellularLocation>
        <location evidence="1">Cytoplasm</location>
    </subcellularLocation>
</comment>
<evidence type="ECO:0000256" key="4">
    <source>
        <dbReference type="ARBA" id="ARBA00022814"/>
    </source>
</evidence>
<evidence type="ECO:0000256" key="3">
    <source>
        <dbReference type="ARBA" id="ARBA00022553"/>
    </source>
</evidence>
<dbReference type="EMBL" id="LJGU01000133">
    <property type="protein sequence ID" value="OEU96943.1"/>
    <property type="molecule type" value="Genomic_DNA"/>
</dbReference>
<feature type="region of interest" description="Disordered" evidence="13">
    <location>
        <begin position="1"/>
        <end position="43"/>
    </location>
</feature>
<dbReference type="PROSITE" id="PS50110">
    <property type="entry name" value="RESPONSE_REGULATORY"/>
    <property type="match status" value="1"/>
</dbReference>
<evidence type="ECO:0000256" key="11">
    <source>
        <dbReference type="ARBA" id="ARBA00071182"/>
    </source>
</evidence>
<evidence type="ECO:0000256" key="6">
    <source>
        <dbReference type="ARBA" id="ARBA00023015"/>
    </source>
</evidence>
<dbReference type="STRING" id="1075402.AN216_18545"/>
<sequence>MSTADVPEPTPKPSESETDSSTASAAGSAGAAEEGAHVPPRTKRVVIAEDEALIRMDLKEMLEEEGYTVVGEAGDGQRAVELARESQPDLCILDVKMPVLDGISAAERIAAENIAPVLMLTAFSQRELVERARDAGAMAYLVKPFSKSDVVPAIEMAVSRFTELRVLSQEVADLTQRLETRKLVDRAKSVLQTQYGLTEPAAFRWIQKTSMDRRLTMRQVAEAVVQDAEERKQRQE</sequence>
<dbReference type="RefSeq" id="WP_070197796.1">
    <property type="nucleotide sequence ID" value="NZ_LJGU01000133.1"/>
</dbReference>
<dbReference type="SMART" id="SM01012">
    <property type="entry name" value="ANTAR"/>
    <property type="match status" value="1"/>
</dbReference>
<evidence type="ECO:0000313" key="16">
    <source>
        <dbReference type="EMBL" id="OEU96943.1"/>
    </source>
</evidence>
<keyword evidence="5" id="KW-0902">Two-component regulatory system</keyword>
<evidence type="ECO:0000313" key="17">
    <source>
        <dbReference type="Proteomes" id="UP000176101"/>
    </source>
</evidence>
<gene>
    <name evidence="16" type="ORF">AN216_18545</name>
</gene>
<dbReference type="FunFam" id="1.10.10.10:FF:000157">
    <property type="entry name" value="Response regulator receiver"/>
    <property type="match status" value="1"/>
</dbReference>
<dbReference type="GO" id="GO:0005737">
    <property type="term" value="C:cytoplasm"/>
    <property type="evidence" value="ECO:0007669"/>
    <property type="project" value="UniProtKB-SubCell"/>
</dbReference>
<evidence type="ECO:0000256" key="7">
    <source>
        <dbReference type="ARBA" id="ARBA00023016"/>
    </source>
</evidence>
<dbReference type="InterPro" id="IPR005561">
    <property type="entry name" value="ANTAR"/>
</dbReference>
<evidence type="ECO:0000256" key="12">
    <source>
        <dbReference type="PROSITE-ProRule" id="PRU00169"/>
    </source>
</evidence>
<dbReference type="PATRIC" id="fig|1075402.3.peg.4874"/>
<evidence type="ECO:0000256" key="1">
    <source>
        <dbReference type="ARBA" id="ARBA00004496"/>
    </source>
</evidence>
<dbReference type="PANTHER" id="PTHR43367:SF1">
    <property type="entry name" value="TWO-COMPONENT RESPONSE REGULATOR-LIKE APRR6-RELATED"/>
    <property type="match status" value="1"/>
</dbReference>
<reference evidence="16 17" key="1">
    <citation type="journal article" date="2016" name="Front. Microbiol.">
        <title>Comparative Genomics Analysis of Streptomyces Species Reveals Their Adaptation to the Marine Environment and Their Diversity at the Genomic Level.</title>
        <authorList>
            <person name="Tian X."/>
            <person name="Zhang Z."/>
            <person name="Yang T."/>
            <person name="Chen M."/>
            <person name="Li J."/>
            <person name="Chen F."/>
            <person name="Yang J."/>
            <person name="Li W."/>
            <person name="Zhang B."/>
            <person name="Zhang Z."/>
            <person name="Wu J."/>
            <person name="Zhang C."/>
            <person name="Long L."/>
            <person name="Xiao J."/>
        </authorList>
    </citation>
    <scope>NUCLEOTIDE SEQUENCE [LARGE SCALE GENOMIC DNA]</scope>
    <source>
        <strain evidence="16 17">SCSIO 02100</strain>
    </source>
</reference>
<dbReference type="InterPro" id="IPR036388">
    <property type="entry name" value="WH-like_DNA-bd_sf"/>
</dbReference>
<dbReference type="Proteomes" id="UP000176101">
    <property type="component" value="Unassembled WGS sequence"/>
</dbReference>
<evidence type="ECO:0000256" key="8">
    <source>
        <dbReference type="ARBA" id="ARBA00023163"/>
    </source>
</evidence>
<dbReference type="PANTHER" id="PTHR43367">
    <property type="match status" value="1"/>
</dbReference>
<dbReference type="InterPro" id="IPR001789">
    <property type="entry name" value="Sig_transdc_resp-reg_receiver"/>
</dbReference>
<keyword evidence="4" id="KW-0889">Transcription antitermination</keyword>
<dbReference type="SUPFAM" id="SSF52172">
    <property type="entry name" value="CheY-like"/>
    <property type="match status" value="1"/>
</dbReference>
<evidence type="ECO:0000256" key="9">
    <source>
        <dbReference type="ARBA" id="ARBA00055952"/>
    </source>
</evidence>
<dbReference type="SMART" id="SM00448">
    <property type="entry name" value="REC"/>
    <property type="match status" value="1"/>
</dbReference>
<keyword evidence="7" id="KW-0346">Stress response</keyword>
<name>A0A1E7JZ08_9ACTN</name>
<keyword evidence="17" id="KW-1185">Reference proteome</keyword>
<keyword evidence="6" id="KW-0805">Transcription regulation</keyword>
<keyword evidence="8" id="KW-0804">Transcription</keyword>
<comment type="function">
    <text evidence="9">Member of the two-component regulatory system PdtaR/PdtaS. This two-component system plays an essential role in mycobacterial adaptation to poor nutrient conditions. PdtaR probably acts at the level of transcriptional antitermination rather than transcriptional initiation.</text>
</comment>
<dbReference type="Gene3D" id="1.10.10.10">
    <property type="entry name" value="Winged helix-like DNA-binding domain superfamily/Winged helix DNA-binding domain"/>
    <property type="match status" value="1"/>
</dbReference>
<feature type="compositionally biased region" description="Low complexity" evidence="13">
    <location>
        <begin position="19"/>
        <end position="33"/>
    </location>
</feature>
<evidence type="ECO:0000256" key="13">
    <source>
        <dbReference type="SAM" id="MobiDB-lite"/>
    </source>
</evidence>
<dbReference type="AlphaFoldDB" id="A0A1E7JZ08"/>
<dbReference type="GO" id="GO:0000160">
    <property type="term" value="P:phosphorelay signal transduction system"/>
    <property type="evidence" value="ECO:0007669"/>
    <property type="project" value="UniProtKB-KW"/>
</dbReference>
<dbReference type="InterPro" id="IPR008327">
    <property type="entry name" value="Sig_transdc_resp-reg_antiterm"/>
</dbReference>
<dbReference type="FunFam" id="3.40.50.2300:FF:000050">
    <property type="entry name" value="Response regulator receiver"/>
    <property type="match status" value="1"/>
</dbReference>
<evidence type="ECO:0000259" key="14">
    <source>
        <dbReference type="PROSITE" id="PS50110"/>
    </source>
</evidence>
<dbReference type="Pfam" id="PF00072">
    <property type="entry name" value="Response_reg"/>
    <property type="match status" value="1"/>
</dbReference>
<evidence type="ECO:0000256" key="5">
    <source>
        <dbReference type="ARBA" id="ARBA00023012"/>
    </source>
</evidence>
<dbReference type="PIRSF" id="PIRSF036382">
    <property type="entry name" value="RR_antiterm"/>
    <property type="match status" value="1"/>
</dbReference>